<dbReference type="InterPro" id="IPR000771">
    <property type="entry name" value="FBA_II"/>
</dbReference>
<comment type="catalytic activity">
    <reaction evidence="1 14">
        <text>beta-D-fructose 1,6-bisphosphate = D-glyceraldehyde 3-phosphate + dihydroxyacetone phosphate</text>
        <dbReference type="Rhea" id="RHEA:14729"/>
        <dbReference type="ChEBI" id="CHEBI:32966"/>
        <dbReference type="ChEBI" id="CHEBI:57642"/>
        <dbReference type="ChEBI" id="CHEBI:59776"/>
        <dbReference type="EC" id="4.1.2.13"/>
    </reaction>
</comment>
<feature type="binding site" evidence="13">
    <location>
        <position position="116"/>
    </location>
    <ligand>
        <name>Zn(2+)</name>
        <dbReference type="ChEBI" id="CHEBI:29105"/>
        <label>1</label>
        <note>catalytic</note>
    </ligand>
</feature>
<dbReference type="eggNOG" id="COG0191">
    <property type="taxonomic scope" value="Bacteria"/>
</dbReference>
<dbReference type="NCBIfam" id="TIGR01520">
    <property type="entry name" value="FruBisAldo_II_A"/>
    <property type="match status" value="1"/>
</dbReference>
<dbReference type="RefSeq" id="WP_029604019.1">
    <property type="nucleotide sequence ID" value="NZ_BJVW01000005.1"/>
</dbReference>
<dbReference type="InterPro" id="IPR013785">
    <property type="entry name" value="Aldolase_TIM"/>
</dbReference>
<sequence length="369" mass="39764">MSEAKTVSSSKPHSLKPGVVTGDDYLTLLDACKAGGYALPAVNVVGTDSVNAVLESAARNNSDVIIQCSNGGARFYAGEGLADQHRARVLGAAAMARHVHLLAKEYGVCVILHTDHANRKLIPWVEGLLDLSEEEVKAGRPPLFSSHMLDLSSEPLEENLSECARLLPRMEKLGISLEIELGVTGGEEDGVGHDLEDHADNAHLYTQPEDVLQAWKLLSPLGHVTIAASFGNVHGVYKPGNVQLRPEILLHSQEHVAKAIGSGPKPLSLVFHGGSGSEKDKITAAVSYGVFKMNIDTDVQFAFANGVGEYVLQHPKAFQHQIDPETDAPYKKFYDPRKWLRIGEESIVSRLDEAFADLGAKDQSIAAKG</sequence>
<comment type="similarity">
    <text evidence="4 14">Belongs to the class II fructose-bisphosphate aldolase family.</text>
</comment>
<evidence type="ECO:0000256" key="4">
    <source>
        <dbReference type="ARBA" id="ARBA00005812"/>
    </source>
</evidence>
<comment type="pathway">
    <text evidence="3">Carbohydrate biosynthesis; Calvin cycle.</text>
</comment>
<dbReference type="PROSITE" id="PS00806">
    <property type="entry name" value="ALDOLASE_CLASS_II_2"/>
    <property type="match status" value="1"/>
</dbReference>
<evidence type="ECO:0000256" key="13">
    <source>
        <dbReference type="PIRSR" id="PIRSR001359-3"/>
    </source>
</evidence>
<reference evidence="15 16" key="1">
    <citation type="journal article" date="2016" name="Microb. Cell Fact.">
        <title>Dissection of exopolysaccharide biosynthesis in Kozakia baliensis.</title>
        <authorList>
            <person name="Brandt J.U."/>
            <person name="Jakob F."/>
            <person name="Behr J."/>
            <person name="Geissler A.J."/>
            <person name="Vogel R.F."/>
        </authorList>
    </citation>
    <scope>NUCLEOTIDE SEQUENCE [LARGE SCALE GENOMIC DNA]</scope>
    <source>
        <strain evidence="15 16">DSM 14400</strain>
    </source>
</reference>
<keyword evidence="8 13" id="KW-0862">Zinc</keyword>
<dbReference type="Pfam" id="PF01116">
    <property type="entry name" value="F_bP_aldolase"/>
    <property type="match status" value="1"/>
</dbReference>
<dbReference type="GO" id="GO:0005829">
    <property type="term" value="C:cytosol"/>
    <property type="evidence" value="ECO:0007669"/>
    <property type="project" value="TreeGrafter"/>
</dbReference>
<dbReference type="GO" id="GO:0006096">
    <property type="term" value="P:glycolytic process"/>
    <property type="evidence" value="ECO:0007669"/>
    <property type="project" value="UniProtKB-UniPathway"/>
</dbReference>
<feature type="binding site" evidence="12">
    <location>
        <begin position="273"/>
        <end position="275"/>
    </location>
    <ligand>
        <name>dihydroxyacetone phosphate</name>
        <dbReference type="ChEBI" id="CHEBI:57642"/>
    </ligand>
</feature>
<keyword evidence="6" id="KW-0113">Calvin cycle</keyword>
<organism evidence="15 16">
    <name type="scientific">Kozakia baliensis</name>
    <dbReference type="NCBI Taxonomy" id="153496"/>
    <lineage>
        <taxon>Bacteria</taxon>
        <taxon>Pseudomonadati</taxon>
        <taxon>Pseudomonadota</taxon>
        <taxon>Alphaproteobacteria</taxon>
        <taxon>Acetobacterales</taxon>
        <taxon>Acetobacteraceae</taxon>
        <taxon>Kozakia</taxon>
    </lineage>
</organism>
<dbReference type="GO" id="GO:0004332">
    <property type="term" value="F:fructose-bisphosphate aldolase activity"/>
    <property type="evidence" value="ECO:0007669"/>
    <property type="project" value="UniProtKB-EC"/>
</dbReference>
<evidence type="ECO:0000256" key="1">
    <source>
        <dbReference type="ARBA" id="ARBA00000441"/>
    </source>
</evidence>
<dbReference type="Gene3D" id="3.20.20.70">
    <property type="entry name" value="Aldolase class I"/>
    <property type="match status" value="1"/>
</dbReference>
<dbReference type="GO" id="GO:0006094">
    <property type="term" value="P:gluconeogenesis"/>
    <property type="evidence" value="ECO:0007669"/>
    <property type="project" value="TreeGrafter"/>
</dbReference>
<dbReference type="PANTHER" id="PTHR30559">
    <property type="entry name" value="FRUCTOSE-BISPHOSPHATE ALDOLASE CLASS 2"/>
    <property type="match status" value="1"/>
</dbReference>
<dbReference type="UniPathway" id="UPA00116"/>
<evidence type="ECO:0000256" key="2">
    <source>
        <dbReference type="ARBA" id="ARBA00004714"/>
    </source>
</evidence>
<evidence type="ECO:0000256" key="11">
    <source>
        <dbReference type="PIRSR" id="PIRSR001359-1"/>
    </source>
</evidence>
<comment type="pathway">
    <text evidence="2 14">Carbohydrate degradation; glycolysis; D-glyceraldehyde 3-phosphate and glycerone phosphate from D-glucose: step 4/4.</text>
</comment>
<dbReference type="PIRSF" id="PIRSF001359">
    <property type="entry name" value="F_bP_aldolase_II"/>
    <property type="match status" value="1"/>
</dbReference>
<feature type="binding site" evidence="13">
    <location>
        <position position="272"/>
    </location>
    <ligand>
        <name>Zn(2+)</name>
        <dbReference type="ChEBI" id="CHEBI:29105"/>
        <label>1</label>
        <note>catalytic</note>
    </ligand>
</feature>
<evidence type="ECO:0000313" key="15">
    <source>
        <dbReference type="EMBL" id="AOX17902.1"/>
    </source>
</evidence>
<name>A0A1D8UW84_9PROT</name>
<dbReference type="NCBIfam" id="TIGR00167">
    <property type="entry name" value="cbbA"/>
    <property type="match status" value="1"/>
</dbReference>
<dbReference type="PANTHER" id="PTHR30559:SF0">
    <property type="entry name" value="FRUCTOSE-BISPHOSPHATE ALDOLASE"/>
    <property type="match status" value="1"/>
</dbReference>
<evidence type="ECO:0000256" key="5">
    <source>
        <dbReference type="ARBA" id="ARBA00013068"/>
    </source>
</evidence>
<dbReference type="EC" id="4.1.2.13" evidence="5 14"/>
<keyword evidence="7 13" id="KW-0479">Metal-binding</keyword>
<evidence type="ECO:0000256" key="14">
    <source>
        <dbReference type="RuleBase" id="RU366023"/>
    </source>
</evidence>
<dbReference type="GO" id="GO:0008270">
    <property type="term" value="F:zinc ion binding"/>
    <property type="evidence" value="ECO:0007669"/>
    <property type="project" value="UniProtKB-UniRule"/>
</dbReference>
<accession>A0A1D8UW84</accession>
<dbReference type="KEGG" id="kba:A0U89_13050"/>
<feature type="binding site" evidence="13">
    <location>
        <position position="150"/>
    </location>
    <ligand>
        <name>Zn(2+)</name>
        <dbReference type="ChEBI" id="CHEBI:29105"/>
        <label>2</label>
    </ligand>
</feature>
<feature type="binding site" evidence="12">
    <location>
        <begin position="294"/>
        <end position="297"/>
    </location>
    <ligand>
        <name>dihydroxyacetone phosphate</name>
        <dbReference type="ChEBI" id="CHEBI:57642"/>
    </ligand>
</feature>
<dbReference type="EMBL" id="CP014674">
    <property type="protein sequence ID" value="AOX17902.1"/>
    <property type="molecule type" value="Genomic_DNA"/>
</dbReference>
<feature type="binding site" evidence="12">
    <location>
        <position position="235"/>
    </location>
    <ligand>
        <name>dihydroxyacetone phosphate</name>
        <dbReference type="ChEBI" id="CHEBI:57642"/>
    </ligand>
</feature>
<dbReference type="STRING" id="153496.A0U89_13050"/>
<evidence type="ECO:0000313" key="16">
    <source>
        <dbReference type="Proteomes" id="UP000179145"/>
    </source>
</evidence>
<evidence type="ECO:0000256" key="6">
    <source>
        <dbReference type="ARBA" id="ARBA00022567"/>
    </source>
</evidence>
<comment type="cofactor">
    <cofactor evidence="13 14">
        <name>Zn(2+)</name>
        <dbReference type="ChEBI" id="CHEBI:29105"/>
    </cofactor>
    <text evidence="13 14">Binds 2 Zn(2+) ions per subunit. One is catalytic and the other provides a structural contribution.</text>
</comment>
<evidence type="ECO:0000256" key="3">
    <source>
        <dbReference type="ARBA" id="ARBA00005215"/>
    </source>
</evidence>
<dbReference type="SUPFAM" id="SSF51569">
    <property type="entry name" value="Aldolase"/>
    <property type="match status" value="1"/>
</dbReference>
<gene>
    <name evidence="15" type="ORF">A0U89_13050</name>
</gene>
<keyword evidence="10 14" id="KW-0456">Lyase</keyword>
<evidence type="ECO:0000256" key="9">
    <source>
        <dbReference type="ARBA" id="ARBA00023152"/>
    </source>
</evidence>
<comment type="function">
    <text evidence="14">Catalyzes the aldol condensation of dihydroxyacetone phosphate (DHAP or glycerone-phosphate) with glyceraldehyde 3-phosphate (G3P) to form fructose 1,6-bisphosphate (FBP) in gluconeogenesis and the reverse reaction in glycolysis.</text>
</comment>
<dbReference type="Proteomes" id="UP000179145">
    <property type="component" value="Chromosome"/>
</dbReference>
<feature type="active site" description="Proton donor" evidence="11">
    <location>
        <position position="115"/>
    </location>
</feature>
<evidence type="ECO:0000256" key="12">
    <source>
        <dbReference type="PIRSR" id="PIRSR001359-2"/>
    </source>
</evidence>
<dbReference type="GO" id="GO:0019253">
    <property type="term" value="P:reductive pentose-phosphate cycle"/>
    <property type="evidence" value="ECO:0007669"/>
    <property type="project" value="UniProtKB-UniPathway"/>
</dbReference>
<dbReference type="AlphaFoldDB" id="A0A1D8UW84"/>
<evidence type="ECO:0000256" key="8">
    <source>
        <dbReference type="ARBA" id="ARBA00022833"/>
    </source>
</evidence>
<feature type="binding site" evidence="13">
    <location>
        <position position="234"/>
    </location>
    <ligand>
        <name>Zn(2+)</name>
        <dbReference type="ChEBI" id="CHEBI:29105"/>
        <label>1</label>
        <note>catalytic</note>
    </ligand>
</feature>
<dbReference type="InterPro" id="IPR006411">
    <property type="entry name" value="Fruct_bisP_bact"/>
</dbReference>
<feature type="binding site" evidence="13">
    <location>
        <position position="180"/>
    </location>
    <ligand>
        <name>Zn(2+)</name>
        <dbReference type="ChEBI" id="CHEBI:29105"/>
        <label>2</label>
    </ligand>
</feature>
<evidence type="ECO:0000256" key="10">
    <source>
        <dbReference type="ARBA" id="ARBA00023239"/>
    </source>
</evidence>
<dbReference type="OrthoDB" id="9803995at2"/>
<proteinExistence type="inferred from homology"/>
<dbReference type="NCBIfam" id="NF006628">
    <property type="entry name" value="PRK09197.1"/>
    <property type="match status" value="1"/>
</dbReference>
<protein>
    <recommendedName>
        <fullName evidence="5 14">Fructose-bisphosphate aldolase</fullName>
        <shortName evidence="14">FBP aldolase</shortName>
        <ecNumber evidence="5 14">4.1.2.13</ecNumber>
    </recommendedName>
</protein>
<dbReference type="UniPathway" id="UPA00109">
    <property type="reaction ID" value="UER00183"/>
</dbReference>
<keyword evidence="9 14" id="KW-0324">Glycolysis</keyword>
<keyword evidence="16" id="KW-1185">Reference proteome</keyword>
<evidence type="ECO:0000256" key="7">
    <source>
        <dbReference type="ARBA" id="ARBA00022723"/>
    </source>
</evidence>